<organism evidence="2 3">
    <name type="scientific">Flammeovirga pacifica</name>
    <dbReference type="NCBI Taxonomy" id="915059"/>
    <lineage>
        <taxon>Bacteria</taxon>
        <taxon>Pseudomonadati</taxon>
        <taxon>Bacteroidota</taxon>
        <taxon>Cytophagia</taxon>
        <taxon>Cytophagales</taxon>
        <taxon>Flammeovirgaceae</taxon>
        <taxon>Flammeovirga</taxon>
    </lineage>
</organism>
<dbReference type="Gene3D" id="3.40.50.360">
    <property type="match status" value="1"/>
</dbReference>
<feature type="domain" description="NADPH-dependent FMN reductase-like" evidence="1">
    <location>
        <begin position="3"/>
        <end position="141"/>
    </location>
</feature>
<evidence type="ECO:0000313" key="2">
    <source>
        <dbReference type="EMBL" id="OHX66292.1"/>
    </source>
</evidence>
<protein>
    <submittedName>
        <fullName evidence="2">NADPH-dependent FMN reductase</fullName>
    </submittedName>
</protein>
<sequence>MKKLVVFAASNSKGSINQKLAQWAGKQIENSDVKVLDLNDYEMPIYGIDKEQESGIPEQAKQFLSELAAADGIVVSFAEHNGNFSAAYKNIFDWASRAERNVYAQKPVFAMATSPGPRGGAGVLNIATSTLPYAGANLTGSFSLPSFSSNFSEGITDDALKTSFKEAFSNFETAL</sequence>
<dbReference type="InterPro" id="IPR050712">
    <property type="entry name" value="NAD(P)H-dep_reductase"/>
</dbReference>
<accession>A0A1S1YZ68</accession>
<dbReference type="GO" id="GO:0016491">
    <property type="term" value="F:oxidoreductase activity"/>
    <property type="evidence" value="ECO:0007669"/>
    <property type="project" value="InterPro"/>
</dbReference>
<dbReference type="Pfam" id="PF03358">
    <property type="entry name" value="FMN_red"/>
    <property type="match status" value="1"/>
</dbReference>
<name>A0A1S1YZ68_FLAPC</name>
<dbReference type="EMBL" id="JRYR02000001">
    <property type="protein sequence ID" value="OHX66292.1"/>
    <property type="molecule type" value="Genomic_DNA"/>
</dbReference>
<dbReference type="PANTHER" id="PTHR30543">
    <property type="entry name" value="CHROMATE REDUCTASE"/>
    <property type="match status" value="1"/>
</dbReference>
<dbReference type="SUPFAM" id="SSF52218">
    <property type="entry name" value="Flavoproteins"/>
    <property type="match status" value="1"/>
</dbReference>
<gene>
    <name evidence="2" type="ORF">NH26_07965</name>
</gene>
<dbReference type="STRING" id="915059.NH26_07965"/>
<dbReference type="GO" id="GO:0005829">
    <property type="term" value="C:cytosol"/>
    <property type="evidence" value="ECO:0007669"/>
    <property type="project" value="TreeGrafter"/>
</dbReference>
<proteinExistence type="predicted"/>
<reference evidence="2 3" key="1">
    <citation type="journal article" date="2012" name="Int. J. Syst. Evol. Microbiol.">
        <title>Flammeovirga pacifica sp. nov., isolated from deep-sea sediment.</title>
        <authorList>
            <person name="Xu H."/>
            <person name="Fu Y."/>
            <person name="Yang N."/>
            <person name="Ding Z."/>
            <person name="Lai Q."/>
            <person name="Zeng R."/>
        </authorList>
    </citation>
    <scope>NUCLEOTIDE SEQUENCE [LARGE SCALE GENOMIC DNA]</scope>
    <source>
        <strain evidence="3">DSM 24597 / LMG 26175 / WPAGA1</strain>
    </source>
</reference>
<dbReference type="OrthoDB" id="9812295at2"/>
<dbReference type="PANTHER" id="PTHR30543:SF21">
    <property type="entry name" value="NAD(P)H-DEPENDENT FMN REDUCTASE LOT6"/>
    <property type="match status" value="1"/>
</dbReference>
<dbReference type="InterPro" id="IPR029039">
    <property type="entry name" value="Flavoprotein-like_sf"/>
</dbReference>
<comment type="caution">
    <text evidence="2">The sequence shown here is derived from an EMBL/GenBank/DDBJ whole genome shotgun (WGS) entry which is preliminary data.</text>
</comment>
<evidence type="ECO:0000313" key="3">
    <source>
        <dbReference type="Proteomes" id="UP000179797"/>
    </source>
</evidence>
<dbReference type="RefSeq" id="WP_044225005.1">
    <property type="nucleotide sequence ID" value="NZ_JRYR02000001.1"/>
</dbReference>
<dbReference type="InterPro" id="IPR005025">
    <property type="entry name" value="FMN_Rdtase-like_dom"/>
</dbReference>
<keyword evidence="3" id="KW-1185">Reference proteome</keyword>
<dbReference type="AlphaFoldDB" id="A0A1S1YZ68"/>
<dbReference type="Proteomes" id="UP000179797">
    <property type="component" value="Unassembled WGS sequence"/>
</dbReference>
<evidence type="ECO:0000259" key="1">
    <source>
        <dbReference type="Pfam" id="PF03358"/>
    </source>
</evidence>
<dbReference type="GO" id="GO:0010181">
    <property type="term" value="F:FMN binding"/>
    <property type="evidence" value="ECO:0007669"/>
    <property type="project" value="TreeGrafter"/>
</dbReference>